<feature type="domain" description="PB1-like" evidence="1">
    <location>
        <begin position="30"/>
        <end position="111"/>
    </location>
</feature>
<dbReference type="InterPro" id="IPR058594">
    <property type="entry name" value="PB1-like_dom_pln"/>
</dbReference>
<comment type="caution">
    <text evidence="2">The sequence shown here is derived from an EMBL/GenBank/DDBJ whole genome shotgun (WGS) entry which is preliminary data.</text>
</comment>
<dbReference type="AlphaFoldDB" id="A0A2K3K5M4"/>
<evidence type="ECO:0000313" key="2">
    <source>
        <dbReference type="EMBL" id="PNX61585.1"/>
    </source>
</evidence>
<accession>A0A2K3K5M4</accession>
<protein>
    <submittedName>
        <fullName evidence="2">Zinc knuckle family protein</fullName>
    </submittedName>
</protein>
<feature type="non-terminal residue" evidence="2">
    <location>
        <position position="111"/>
    </location>
</feature>
<proteinExistence type="predicted"/>
<sequence length="111" mass="12612">MKTVIGATLEGSSNMKKIPDKYVLKETKAHMLKIKFHYNGYFVSDPETTYKKGKSYELKKGLDIDQINIIDLGKQVKELLGVTGEFKLWYGKPENDLSDGLRLLGTDRDVI</sequence>
<dbReference type="Pfam" id="PF26130">
    <property type="entry name" value="PB1-like"/>
    <property type="match status" value="1"/>
</dbReference>
<dbReference type="Proteomes" id="UP000236291">
    <property type="component" value="Unassembled WGS sequence"/>
</dbReference>
<gene>
    <name evidence="2" type="ORF">L195_g052536</name>
</gene>
<reference evidence="2 3" key="2">
    <citation type="journal article" date="2017" name="Front. Plant Sci.">
        <title>Gene Classification and Mining of Molecular Markers Useful in Red Clover (Trifolium pratense) Breeding.</title>
        <authorList>
            <person name="Istvanek J."/>
            <person name="Dluhosova J."/>
            <person name="Dluhos P."/>
            <person name="Patkova L."/>
            <person name="Nedelnik J."/>
            <person name="Repkova J."/>
        </authorList>
    </citation>
    <scope>NUCLEOTIDE SEQUENCE [LARGE SCALE GENOMIC DNA]</scope>
    <source>
        <strain evidence="3">cv. Tatra</strain>
        <tissue evidence="2">Young leaves</tissue>
    </source>
</reference>
<name>A0A2K3K5M4_TRIPR</name>
<organism evidence="2 3">
    <name type="scientific">Trifolium pratense</name>
    <name type="common">Red clover</name>
    <dbReference type="NCBI Taxonomy" id="57577"/>
    <lineage>
        <taxon>Eukaryota</taxon>
        <taxon>Viridiplantae</taxon>
        <taxon>Streptophyta</taxon>
        <taxon>Embryophyta</taxon>
        <taxon>Tracheophyta</taxon>
        <taxon>Spermatophyta</taxon>
        <taxon>Magnoliopsida</taxon>
        <taxon>eudicotyledons</taxon>
        <taxon>Gunneridae</taxon>
        <taxon>Pentapetalae</taxon>
        <taxon>rosids</taxon>
        <taxon>fabids</taxon>
        <taxon>Fabales</taxon>
        <taxon>Fabaceae</taxon>
        <taxon>Papilionoideae</taxon>
        <taxon>50 kb inversion clade</taxon>
        <taxon>NPAAA clade</taxon>
        <taxon>Hologalegina</taxon>
        <taxon>IRL clade</taxon>
        <taxon>Trifolieae</taxon>
        <taxon>Trifolium</taxon>
    </lineage>
</organism>
<evidence type="ECO:0000313" key="3">
    <source>
        <dbReference type="Proteomes" id="UP000236291"/>
    </source>
</evidence>
<reference evidence="2 3" key="1">
    <citation type="journal article" date="2014" name="Am. J. Bot.">
        <title>Genome assembly and annotation for red clover (Trifolium pratense; Fabaceae).</title>
        <authorList>
            <person name="Istvanek J."/>
            <person name="Jaros M."/>
            <person name="Krenek A."/>
            <person name="Repkova J."/>
        </authorList>
    </citation>
    <scope>NUCLEOTIDE SEQUENCE [LARGE SCALE GENOMIC DNA]</scope>
    <source>
        <strain evidence="3">cv. Tatra</strain>
        <tissue evidence="2">Young leaves</tissue>
    </source>
</reference>
<dbReference type="EMBL" id="ASHM01085658">
    <property type="protein sequence ID" value="PNX61585.1"/>
    <property type="molecule type" value="Genomic_DNA"/>
</dbReference>
<evidence type="ECO:0000259" key="1">
    <source>
        <dbReference type="Pfam" id="PF26130"/>
    </source>
</evidence>